<dbReference type="Proteomes" id="UP001182303">
    <property type="component" value="Unassembled WGS sequence"/>
</dbReference>
<protein>
    <submittedName>
        <fullName evidence="1">Uncharacterized protein</fullName>
    </submittedName>
</protein>
<proteinExistence type="predicted"/>
<organism evidence="1 2">
    <name type="scientific">Clostridium sporogenes</name>
    <dbReference type="NCBI Taxonomy" id="1509"/>
    <lineage>
        <taxon>Bacteria</taxon>
        <taxon>Bacillati</taxon>
        <taxon>Bacillota</taxon>
        <taxon>Clostridia</taxon>
        <taxon>Eubacteriales</taxon>
        <taxon>Clostridiaceae</taxon>
        <taxon>Clostridium</taxon>
    </lineage>
</organism>
<evidence type="ECO:0000313" key="2">
    <source>
        <dbReference type="Proteomes" id="UP001182303"/>
    </source>
</evidence>
<name>A0AAE4FKI6_CLOSG</name>
<gene>
    <name evidence="1" type="ORF">P9J83_07140</name>
</gene>
<dbReference type="AlphaFoldDB" id="A0AAE4FKI6"/>
<dbReference type="EMBL" id="JARUIS010000008">
    <property type="protein sequence ID" value="MDS1003272.1"/>
    <property type="molecule type" value="Genomic_DNA"/>
</dbReference>
<evidence type="ECO:0000313" key="1">
    <source>
        <dbReference type="EMBL" id="MDS1003272.1"/>
    </source>
</evidence>
<dbReference type="RefSeq" id="WP_163210988.1">
    <property type="nucleotide sequence ID" value="NZ_JARUIS010000008.1"/>
</dbReference>
<comment type="caution">
    <text evidence="1">The sequence shown here is derived from an EMBL/GenBank/DDBJ whole genome shotgun (WGS) entry which is preliminary data.</text>
</comment>
<sequence length="50" mass="5807">MKGKCYFCNKEFSKTGILRHLKSCQVMKEYMGENTKSIKNKANKFILSIS</sequence>
<reference evidence="1" key="1">
    <citation type="submission" date="2023-04" db="EMBL/GenBank/DDBJ databases">
        <title>Assessment of the microbiological origin of a defect in Grana Padano cheese.</title>
        <authorList>
            <person name="Zago M."/>
            <person name="Rossetti L."/>
            <person name="Bonvini B."/>
            <person name="Carminati D."/>
            <person name="Giraffa G."/>
        </authorList>
    </citation>
    <scope>NUCLEOTIDE SEQUENCE</scope>
    <source>
        <strain evidence="1">4990</strain>
    </source>
</reference>
<accession>A0AAE4FKI6</accession>